<feature type="domain" description="DSBA-like thioredoxin" evidence="3">
    <location>
        <begin position="6"/>
        <end position="196"/>
    </location>
</feature>
<evidence type="ECO:0000256" key="1">
    <source>
        <dbReference type="PIRNR" id="PIRNR006386"/>
    </source>
</evidence>
<accession>A0A423Q3W8</accession>
<comment type="similarity">
    <text evidence="1">Belongs to the GST superfamily. NadH family.</text>
</comment>
<evidence type="ECO:0000256" key="2">
    <source>
        <dbReference type="PIRSR" id="PIRSR006386-1"/>
    </source>
</evidence>
<dbReference type="GO" id="GO:0018845">
    <property type="term" value="F:2-hydroxychromene-2-carboxylate isomerase activity"/>
    <property type="evidence" value="ECO:0007669"/>
    <property type="project" value="UniProtKB-UniRule"/>
</dbReference>
<dbReference type="Proteomes" id="UP000285123">
    <property type="component" value="Unassembled WGS sequence"/>
</dbReference>
<dbReference type="PANTHER" id="PTHR42943">
    <property type="entry name" value="GLUTATHIONE S-TRANSFERASE KAPPA"/>
    <property type="match status" value="1"/>
</dbReference>
<comment type="catalytic activity">
    <reaction evidence="1">
        <text>2-hydroxychromene-2-carboxylate = (3E)-4-(2-hydroxyphenyl)-2-oxobut-3-enoate</text>
        <dbReference type="Rhea" id="RHEA:27401"/>
        <dbReference type="ChEBI" id="CHEBI:59350"/>
        <dbReference type="ChEBI" id="CHEBI:59353"/>
        <dbReference type="EC" id="5.99.1.4"/>
    </reaction>
</comment>
<dbReference type="EMBL" id="AYKF01000057">
    <property type="protein sequence ID" value="ROO33750.1"/>
    <property type="molecule type" value="Genomic_DNA"/>
</dbReference>
<dbReference type="InterPro" id="IPR014440">
    <property type="entry name" value="HCCAis_GSTk"/>
</dbReference>
<dbReference type="InterPro" id="IPR044087">
    <property type="entry name" value="NahD-like"/>
</dbReference>
<dbReference type="GO" id="GO:0006749">
    <property type="term" value="P:glutathione metabolic process"/>
    <property type="evidence" value="ECO:0007669"/>
    <property type="project" value="TreeGrafter"/>
</dbReference>
<dbReference type="PANTHER" id="PTHR42943:SF2">
    <property type="entry name" value="GLUTATHIONE S-TRANSFERASE KAPPA 1"/>
    <property type="match status" value="1"/>
</dbReference>
<dbReference type="AlphaFoldDB" id="A0A423Q3W8"/>
<dbReference type="InterPro" id="IPR051924">
    <property type="entry name" value="GST_Kappa/NadH"/>
</dbReference>
<dbReference type="InterPro" id="IPR001853">
    <property type="entry name" value="DSBA-like_thioredoxin_dom"/>
</dbReference>
<dbReference type="Pfam" id="PF01323">
    <property type="entry name" value="DSBA"/>
    <property type="match status" value="1"/>
</dbReference>
<dbReference type="Gene3D" id="3.40.30.10">
    <property type="entry name" value="Glutaredoxin"/>
    <property type="match status" value="1"/>
</dbReference>
<name>A0A423Q3W8_9GAMM</name>
<evidence type="ECO:0000259" key="3">
    <source>
        <dbReference type="Pfam" id="PF01323"/>
    </source>
</evidence>
<comment type="caution">
    <text evidence="4">The sequence shown here is derived from an EMBL/GenBank/DDBJ whole genome shotgun (WGS) entry which is preliminary data.</text>
</comment>
<evidence type="ECO:0000313" key="4">
    <source>
        <dbReference type="EMBL" id="ROO33750.1"/>
    </source>
</evidence>
<dbReference type="GO" id="GO:0004364">
    <property type="term" value="F:glutathione transferase activity"/>
    <property type="evidence" value="ECO:0007669"/>
    <property type="project" value="TreeGrafter"/>
</dbReference>
<proteinExistence type="inferred from homology"/>
<dbReference type="OrthoDB" id="5244108at2"/>
<dbReference type="PIRSF" id="PIRSF006386">
    <property type="entry name" value="HCCAis_GSTk"/>
    <property type="match status" value="1"/>
</dbReference>
<gene>
    <name evidence="4" type="ORF">SAHL_03450</name>
</gene>
<feature type="active site" description="Nucleophile" evidence="2">
    <location>
        <position position="14"/>
    </location>
</feature>
<reference evidence="4 5" key="1">
    <citation type="submission" date="2013-10" db="EMBL/GenBank/DDBJ databases">
        <title>Salinisphaera halophila YIM 95161 Genome Sequencing.</title>
        <authorList>
            <person name="Lai Q."/>
            <person name="Li C."/>
            <person name="Shao Z."/>
        </authorList>
    </citation>
    <scope>NUCLEOTIDE SEQUENCE [LARGE SCALE GENOMIC DNA]</scope>
    <source>
        <strain evidence="4 5">YIM 95161</strain>
    </source>
</reference>
<sequence length="199" mass="22099">MTDKSLEFFFDFGSPNAYIAHARLPALLERTGARLIPRPMLLGGVFKATGNTSPAATPCTAKRRHMRTDMQRFIDVHGIEFHFNDAFPINTIAVMRGAMAYLDTPAFPTYVEAVFRAFWADNRDMADPAVIADVLHTAGLDAEDFRARIESTETKQALREATDAAVARGVFGAPSFFVGEAMFFGQDRLDFVERALEAR</sequence>
<dbReference type="RefSeq" id="WP_123590005.1">
    <property type="nucleotide sequence ID" value="NZ_AYKF01000057.1"/>
</dbReference>
<dbReference type="GO" id="GO:1901170">
    <property type="term" value="P:naphthalene catabolic process"/>
    <property type="evidence" value="ECO:0007669"/>
    <property type="project" value="InterPro"/>
</dbReference>
<protein>
    <recommendedName>
        <fullName evidence="1">2-hydroxychromene-2-carboxylate isomerase</fullName>
        <ecNumber evidence="1">5.99.1.4</ecNumber>
    </recommendedName>
</protein>
<organism evidence="4 5">
    <name type="scientific">Salinisphaera orenii YIM 95161</name>
    <dbReference type="NCBI Taxonomy" id="1051139"/>
    <lineage>
        <taxon>Bacteria</taxon>
        <taxon>Pseudomonadati</taxon>
        <taxon>Pseudomonadota</taxon>
        <taxon>Gammaproteobacteria</taxon>
        <taxon>Salinisphaerales</taxon>
        <taxon>Salinisphaeraceae</taxon>
        <taxon>Salinisphaera</taxon>
    </lineage>
</organism>
<keyword evidence="1" id="KW-0413">Isomerase</keyword>
<evidence type="ECO:0000313" key="5">
    <source>
        <dbReference type="Proteomes" id="UP000285123"/>
    </source>
</evidence>
<dbReference type="EC" id="5.99.1.4" evidence="1"/>
<dbReference type="SUPFAM" id="SSF52833">
    <property type="entry name" value="Thioredoxin-like"/>
    <property type="match status" value="1"/>
</dbReference>
<dbReference type="InterPro" id="IPR036249">
    <property type="entry name" value="Thioredoxin-like_sf"/>
</dbReference>
<dbReference type="CDD" id="cd03022">
    <property type="entry name" value="DsbA_HCCA_Iso"/>
    <property type="match status" value="1"/>
</dbReference>
<dbReference type="GO" id="GO:0004602">
    <property type="term" value="F:glutathione peroxidase activity"/>
    <property type="evidence" value="ECO:0007669"/>
    <property type="project" value="TreeGrafter"/>
</dbReference>